<evidence type="ECO:0000313" key="10">
    <source>
        <dbReference type="Proteomes" id="UP000431451"/>
    </source>
</evidence>
<keyword evidence="5 8" id="KW-0812">Transmembrane</keyword>
<accession>A0A653AV58</accession>
<keyword evidence="4" id="KW-1003">Cell membrane</keyword>
<dbReference type="PANTHER" id="PTHR21716:SF53">
    <property type="entry name" value="PERMEASE PERM-RELATED"/>
    <property type="match status" value="1"/>
</dbReference>
<reference evidence="9 10" key="1">
    <citation type="submission" date="2018-06" db="EMBL/GenBank/DDBJ databases">
        <authorList>
            <consortium name="IHU Genomes"/>
        </authorList>
    </citation>
    <scope>NUCLEOTIDE SEQUENCE [LARGE SCALE GENOMIC DNA]</scope>
    <source>
        <strain evidence="9 10">NEC25</strain>
    </source>
</reference>
<dbReference type="EMBL" id="UWJD01000002">
    <property type="protein sequence ID" value="VCT85334.1"/>
    <property type="molecule type" value="Genomic_DNA"/>
</dbReference>
<name>A0A653AV58_9CLOT</name>
<dbReference type="Pfam" id="PF01594">
    <property type="entry name" value="AI-2E_transport"/>
    <property type="match status" value="1"/>
</dbReference>
<keyword evidence="6 8" id="KW-1133">Transmembrane helix</keyword>
<sequence>MKGMKNREVTINKNNKYFDIFILALIAIITYKIIDNYNYFFNIIKNFVSIISPFIYALVCAYILNPVVNLFEKKLKFNRAISISITYCLLAALIFIALFFTIPSLIESIVNMSSEIPSYIEKIQNWSDTIFQNYQLNEFITQGAFIEKVDMIFTKISNFTIVLSQNSISSVFSITANLVKLLLGFLISIYVLIDKEKLLNNAKIIIYMIFKEKAGNNILSVLNTYHKMIGRYIGIKAVDSLIIAIIAFVGLIIIDAPYAILIAVVVGITNMIPYFGPLIGEIVGALVTVFVSPIKAIVVFLLLLAIQQFDAWYLDPKLIGKKVGVSAFGIIFAVIVGGGFFGTIGMLLASPTMATINIYYSRMVSNFKNKNPNIFSKKK</sequence>
<protein>
    <submittedName>
        <fullName evidence="9">AI-2 transport protein TqsA</fullName>
    </submittedName>
</protein>
<dbReference type="InterPro" id="IPR002549">
    <property type="entry name" value="AI-2E-like"/>
</dbReference>
<evidence type="ECO:0000256" key="2">
    <source>
        <dbReference type="ARBA" id="ARBA00009773"/>
    </source>
</evidence>
<feature type="transmembrane region" description="Helical" evidence="8">
    <location>
        <begin position="171"/>
        <end position="193"/>
    </location>
</feature>
<keyword evidence="7 8" id="KW-0472">Membrane</keyword>
<gene>
    <name evidence="9" type="primary">tqsA_6</name>
    <name evidence="9" type="ORF">CNEONATNEC25_02935</name>
</gene>
<dbReference type="PANTHER" id="PTHR21716">
    <property type="entry name" value="TRANSMEMBRANE PROTEIN"/>
    <property type="match status" value="1"/>
</dbReference>
<dbReference type="Proteomes" id="UP000431451">
    <property type="component" value="Unassembled WGS sequence"/>
</dbReference>
<evidence type="ECO:0000256" key="4">
    <source>
        <dbReference type="ARBA" id="ARBA00022475"/>
    </source>
</evidence>
<evidence type="ECO:0000313" key="9">
    <source>
        <dbReference type="EMBL" id="VCT85334.1"/>
    </source>
</evidence>
<evidence type="ECO:0000256" key="8">
    <source>
        <dbReference type="SAM" id="Phobius"/>
    </source>
</evidence>
<keyword evidence="3" id="KW-0813">Transport</keyword>
<evidence type="ECO:0000256" key="1">
    <source>
        <dbReference type="ARBA" id="ARBA00004651"/>
    </source>
</evidence>
<evidence type="ECO:0000256" key="3">
    <source>
        <dbReference type="ARBA" id="ARBA00022448"/>
    </source>
</evidence>
<comment type="subcellular location">
    <subcellularLocation>
        <location evidence="1">Cell membrane</location>
        <topology evidence="1">Multi-pass membrane protein</topology>
    </subcellularLocation>
</comment>
<dbReference type="GO" id="GO:0055085">
    <property type="term" value="P:transmembrane transport"/>
    <property type="evidence" value="ECO:0007669"/>
    <property type="project" value="TreeGrafter"/>
</dbReference>
<feature type="transmembrane region" description="Helical" evidence="8">
    <location>
        <begin position="327"/>
        <end position="360"/>
    </location>
</feature>
<comment type="similarity">
    <text evidence="2">Belongs to the autoinducer-2 exporter (AI-2E) (TC 2.A.86) family.</text>
</comment>
<feature type="transmembrane region" description="Helical" evidence="8">
    <location>
        <begin position="80"/>
        <end position="102"/>
    </location>
</feature>
<feature type="transmembrane region" description="Helical" evidence="8">
    <location>
        <begin position="282"/>
        <end position="307"/>
    </location>
</feature>
<organism evidence="9 10">
    <name type="scientific">Clostridium neonatale</name>
    <dbReference type="NCBI Taxonomy" id="137838"/>
    <lineage>
        <taxon>Bacteria</taxon>
        <taxon>Bacillati</taxon>
        <taxon>Bacillota</taxon>
        <taxon>Clostridia</taxon>
        <taxon>Eubacteriales</taxon>
        <taxon>Clostridiaceae</taxon>
        <taxon>Clostridium</taxon>
    </lineage>
</organism>
<dbReference type="AlphaFoldDB" id="A0A653AV58"/>
<evidence type="ECO:0000256" key="6">
    <source>
        <dbReference type="ARBA" id="ARBA00022989"/>
    </source>
</evidence>
<proteinExistence type="inferred from homology"/>
<dbReference type="GO" id="GO:0005886">
    <property type="term" value="C:plasma membrane"/>
    <property type="evidence" value="ECO:0007669"/>
    <property type="project" value="UniProtKB-SubCell"/>
</dbReference>
<feature type="transmembrane region" description="Helical" evidence="8">
    <location>
        <begin position="258"/>
        <end position="275"/>
    </location>
</feature>
<evidence type="ECO:0000256" key="5">
    <source>
        <dbReference type="ARBA" id="ARBA00022692"/>
    </source>
</evidence>
<feature type="transmembrane region" description="Helical" evidence="8">
    <location>
        <begin position="46"/>
        <end position="68"/>
    </location>
</feature>
<feature type="transmembrane region" description="Helical" evidence="8">
    <location>
        <begin position="233"/>
        <end position="252"/>
    </location>
</feature>
<evidence type="ECO:0000256" key="7">
    <source>
        <dbReference type="ARBA" id="ARBA00023136"/>
    </source>
</evidence>
<feature type="transmembrane region" description="Helical" evidence="8">
    <location>
        <begin position="16"/>
        <end position="34"/>
    </location>
</feature>